<sequence>RLVRGHEVRARAAAAVPRERLRVEVGLRHPREAAEGRLRGARGGAPDASVARARRCGAEGHLLRRGARCPGGRCARRGRREGAGRGRARRAELGRPQGGAADAKPAAQQVEKPAPTGPAVTVVRKVAPAPAAPAAAATLPPGAPKPAGKVAKELEADLDDFFGDKPKSSPPAVKPGDPAAAPPAASNGHEQVVKTPKEPEKPSGQMGVENDFDFDF</sequence>
<organism evidence="2 3">
    <name type="scientific">Prorocentrum cordatum</name>
    <dbReference type="NCBI Taxonomy" id="2364126"/>
    <lineage>
        <taxon>Eukaryota</taxon>
        <taxon>Sar</taxon>
        <taxon>Alveolata</taxon>
        <taxon>Dinophyceae</taxon>
        <taxon>Prorocentrales</taxon>
        <taxon>Prorocentraceae</taxon>
        <taxon>Prorocentrum</taxon>
    </lineage>
</organism>
<dbReference type="Proteomes" id="UP001189429">
    <property type="component" value="Unassembled WGS sequence"/>
</dbReference>
<proteinExistence type="predicted"/>
<accession>A0ABN9WA66</accession>
<feature type="compositionally biased region" description="Low complexity" evidence="1">
    <location>
        <begin position="133"/>
        <end position="149"/>
    </location>
</feature>
<evidence type="ECO:0000313" key="2">
    <source>
        <dbReference type="EMBL" id="CAK0882581.1"/>
    </source>
</evidence>
<feature type="region of interest" description="Disordered" evidence="1">
    <location>
        <begin position="133"/>
        <end position="216"/>
    </location>
</feature>
<feature type="region of interest" description="Disordered" evidence="1">
    <location>
        <begin position="68"/>
        <end position="116"/>
    </location>
</feature>
<feature type="compositionally biased region" description="Basic and acidic residues" evidence="1">
    <location>
        <begin position="80"/>
        <end position="93"/>
    </location>
</feature>
<feature type="compositionally biased region" description="Low complexity" evidence="1">
    <location>
        <begin position="174"/>
        <end position="185"/>
    </location>
</feature>
<gene>
    <name evidence="2" type="ORF">PCOR1329_LOCUS65049</name>
</gene>
<protein>
    <recommendedName>
        <fullName evidence="4">Centrosomal protein of 19 kDa</fullName>
    </recommendedName>
</protein>
<name>A0ABN9WA66_9DINO</name>
<dbReference type="EMBL" id="CAUYUJ010018310">
    <property type="protein sequence ID" value="CAK0882581.1"/>
    <property type="molecule type" value="Genomic_DNA"/>
</dbReference>
<comment type="caution">
    <text evidence="2">The sequence shown here is derived from an EMBL/GenBank/DDBJ whole genome shotgun (WGS) entry which is preliminary data.</text>
</comment>
<evidence type="ECO:0008006" key="4">
    <source>
        <dbReference type="Google" id="ProtNLM"/>
    </source>
</evidence>
<reference evidence="2" key="1">
    <citation type="submission" date="2023-10" db="EMBL/GenBank/DDBJ databases">
        <authorList>
            <person name="Chen Y."/>
            <person name="Shah S."/>
            <person name="Dougan E. K."/>
            <person name="Thang M."/>
            <person name="Chan C."/>
        </authorList>
    </citation>
    <scope>NUCLEOTIDE SEQUENCE [LARGE SCALE GENOMIC DNA]</scope>
</reference>
<evidence type="ECO:0000256" key="1">
    <source>
        <dbReference type="SAM" id="MobiDB-lite"/>
    </source>
</evidence>
<feature type="non-terminal residue" evidence="2">
    <location>
        <position position="1"/>
    </location>
</feature>
<evidence type="ECO:0000313" key="3">
    <source>
        <dbReference type="Proteomes" id="UP001189429"/>
    </source>
</evidence>
<feature type="compositionally biased region" description="Basic and acidic residues" evidence="1">
    <location>
        <begin position="191"/>
        <end position="201"/>
    </location>
</feature>
<keyword evidence="3" id="KW-1185">Reference proteome</keyword>